<name>A0A3P8FSM0_9TREM</name>
<dbReference type="AlphaFoldDB" id="A0A3P8FSM0"/>
<evidence type="ECO:0000313" key="2">
    <source>
        <dbReference type="Proteomes" id="UP000272942"/>
    </source>
</evidence>
<dbReference type="InterPro" id="IPR043195">
    <property type="entry name" value="TTC12"/>
</dbReference>
<dbReference type="SUPFAM" id="SSF48371">
    <property type="entry name" value="ARM repeat"/>
    <property type="match status" value="1"/>
</dbReference>
<dbReference type="Proteomes" id="UP000272942">
    <property type="component" value="Unassembled WGS sequence"/>
</dbReference>
<dbReference type="Gene3D" id="1.25.10.10">
    <property type="entry name" value="Leucine-rich Repeat Variant"/>
    <property type="match status" value="1"/>
</dbReference>
<sequence>MSSNATSRGQAGASGTTSAAAAISAAKAAQILEQLSESPGFLISARSSLVNLESLLSVIEAALSAHGRTGASRSTAITAGCLSSLLDSLSTACHDATIRRDILQKRQPLLAALADCLVRHAPLLPDPQHTRLVTAACQLLHNICVGQLNDLTTARADPNSLASCIASSGRLPDLLLAGVGAVLDQPSHGPELRAVVVALAGRLLPLCSSQRSSNLSALLYLFSPRQNTNSSVPSGLGSKNKPVTDFARKDAGDAVPKADIESDHLTSHLLGGCIRCLAAGVTHSVSLRYAIGDDRRRVRRLARMLRAKIPSTPAVSSTSTSNVFSAPTEPRDEVLAGNACLILQHCTDDTPLAEHLQGTSVILDLLKLIQESQRSDTKRNAAIVIGKLAQSSHVHRDELSRLDGWSVLKSFSSWSSPFAGW</sequence>
<dbReference type="InterPro" id="IPR016024">
    <property type="entry name" value="ARM-type_fold"/>
</dbReference>
<organism evidence="1 2">
    <name type="scientific">Echinostoma caproni</name>
    <dbReference type="NCBI Taxonomy" id="27848"/>
    <lineage>
        <taxon>Eukaryota</taxon>
        <taxon>Metazoa</taxon>
        <taxon>Spiralia</taxon>
        <taxon>Lophotrochozoa</taxon>
        <taxon>Platyhelminthes</taxon>
        <taxon>Trematoda</taxon>
        <taxon>Digenea</taxon>
        <taxon>Plagiorchiida</taxon>
        <taxon>Echinostomata</taxon>
        <taxon>Echinostomatoidea</taxon>
        <taxon>Echinostomatidae</taxon>
        <taxon>Echinostoma</taxon>
    </lineage>
</organism>
<dbReference type="GO" id="GO:0005737">
    <property type="term" value="C:cytoplasm"/>
    <property type="evidence" value="ECO:0007669"/>
    <property type="project" value="TreeGrafter"/>
</dbReference>
<accession>A0A3P8FSM0</accession>
<dbReference type="InterPro" id="IPR011989">
    <property type="entry name" value="ARM-like"/>
</dbReference>
<dbReference type="GO" id="GO:0007288">
    <property type="term" value="P:sperm axoneme assembly"/>
    <property type="evidence" value="ECO:0007669"/>
    <property type="project" value="TreeGrafter"/>
</dbReference>
<proteinExistence type="predicted"/>
<dbReference type="PANTHER" id="PTHR46540">
    <property type="entry name" value="TETRATRICOPEPTIDE REPEAT PROTEIN 12"/>
    <property type="match status" value="1"/>
</dbReference>
<dbReference type="EMBL" id="UZAN01043855">
    <property type="protein sequence ID" value="VDP79412.1"/>
    <property type="molecule type" value="Genomic_DNA"/>
</dbReference>
<keyword evidence="2" id="KW-1185">Reference proteome</keyword>
<dbReference type="OrthoDB" id="2017782at2759"/>
<dbReference type="PANTHER" id="PTHR46540:SF1">
    <property type="entry name" value="TETRATRICOPEPTIDE REPEAT PROTEIN 12"/>
    <property type="match status" value="1"/>
</dbReference>
<gene>
    <name evidence="1" type="ORF">ECPE_LOCUS6818</name>
</gene>
<protein>
    <submittedName>
        <fullName evidence="1">Uncharacterized protein</fullName>
    </submittedName>
</protein>
<dbReference type="GO" id="GO:0005813">
    <property type="term" value="C:centrosome"/>
    <property type="evidence" value="ECO:0007669"/>
    <property type="project" value="TreeGrafter"/>
</dbReference>
<dbReference type="GO" id="GO:0070286">
    <property type="term" value="P:axonemal dynein complex assembly"/>
    <property type="evidence" value="ECO:0007669"/>
    <property type="project" value="TreeGrafter"/>
</dbReference>
<reference evidence="1 2" key="1">
    <citation type="submission" date="2018-11" db="EMBL/GenBank/DDBJ databases">
        <authorList>
            <consortium name="Pathogen Informatics"/>
        </authorList>
    </citation>
    <scope>NUCLEOTIDE SEQUENCE [LARGE SCALE GENOMIC DNA]</scope>
    <source>
        <strain evidence="1 2">Egypt</strain>
    </source>
</reference>
<evidence type="ECO:0000313" key="1">
    <source>
        <dbReference type="EMBL" id="VDP79412.1"/>
    </source>
</evidence>